<dbReference type="GO" id="GO:0030154">
    <property type="term" value="P:cell differentiation"/>
    <property type="evidence" value="ECO:0007669"/>
    <property type="project" value="UniProtKB-UniRule"/>
</dbReference>
<comment type="PTM">
    <text evidence="9">Sulfation is important for activity and for the binding to a putative membrane receptor.</text>
</comment>
<keyword evidence="4 9" id="KW-0964">Secreted</keyword>
<evidence type="ECO:0000256" key="1">
    <source>
        <dbReference type="ARBA" id="ARBA00004613"/>
    </source>
</evidence>
<keyword evidence="3 9" id="KW-0217">Developmental protein</keyword>
<evidence type="ECO:0000256" key="9">
    <source>
        <dbReference type="RuleBase" id="RU368031"/>
    </source>
</evidence>
<comment type="similarity">
    <text evidence="2 9">Belongs to the phytosulfokine family.</text>
</comment>
<comment type="PTM">
    <text evidence="9">PSK-alpha is produced by endopeptidase digestion. PSK-beta is produced from PSK-alpha by exopeptidase digestion.</text>
</comment>
<evidence type="ECO:0000256" key="2">
    <source>
        <dbReference type="ARBA" id="ARBA00010781"/>
    </source>
</evidence>
<evidence type="ECO:0000313" key="12">
    <source>
        <dbReference type="RefSeq" id="XP_030522854.1"/>
    </source>
</evidence>
<dbReference type="PANTHER" id="PTHR33285">
    <property type="entry name" value="PHYTOSULFOKINES 3"/>
    <property type="match status" value="1"/>
</dbReference>
<dbReference type="Pfam" id="PF06404">
    <property type="entry name" value="PSK"/>
    <property type="match status" value="1"/>
</dbReference>
<accession>A0A8B8NL52</accession>
<dbReference type="GO" id="GO:0008083">
    <property type="term" value="F:growth factor activity"/>
    <property type="evidence" value="ECO:0007669"/>
    <property type="project" value="UniProtKB-UniRule"/>
</dbReference>
<organism evidence="11 12">
    <name type="scientific">Rhodamnia argentea</name>
    <dbReference type="NCBI Taxonomy" id="178133"/>
    <lineage>
        <taxon>Eukaryota</taxon>
        <taxon>Viridiplantae</taxon>
        <taxon>Streptophyta</taxon>
        <taxon>Embryophyta</taxon>
        <taxon>Tracheophyta</taxon>
        <taxon>Spermatophyta</taxon>
        <taxon>Magnoliopsida</taxon>
        <taxon>eudicotyledons</taxon>
        <taxon>Gunneridae</taxon>
        <taxon>Pentapetalae</taxon>
        <taxon>rosids</taxon>
        <taxon>malvids</taxon>
        <taxon>Myrtales</taxon>
        <taxon>Myrtaceae</taxon>
        <taxon>Myrtoideae</taxon>
        <taxon>Myrteae</taxon>
        <taxon>Australasian group</taxon>
        <taxon>Rhodamnia</taxon>
    </lineage>
</organism>
<evidence type="ECO:0000256" key="10">
    <source>
        <dbReference type="SAM" id="MobiDB-lite"/>
    </source>
</evidence>
<evidence type="ECO:0000256" key="7">
    <source>
        <dbReference type="ARBA" id="ARBA00022782"/>
    </source>
</evidence>
<feature type="signal peptide" evidence="9">
    <location>
        <begin position="1"/>
        <end position="25"/>
    </location>
</feature>
<reference evidence="12" key="1">
    <citation type="submission" date="2025-08" db="UniProtKB">
        <authorList>
            <consortium name="RefSeq"/>
        </authorList>
    </citation>
    <scope>IDENTIFICATION</scope>
    <source>
        <tissue evidence="12">Leaf</tissue>
    </source>
</reference>
<dbReference type="OrthoDB" id="1858282at2759"/>
<keyword evidence="6 9" id="KW-0732">Signal</keyword>
<dbReference type="Proteomes" id="UP000827889">
    <property type="component" value="Chromosome 11"/>
</dbReference>
<keyword evidence="5 9" id="KW-0765">Sulfation</keyword>
<dbReference type="AlphaFoldDB" id="A0A8B8NL52"/>
<evidence type="ECO:0000256" key="8">
    <source>
        <dbReference type="ARBA" id="ARBA00023030"/>
    </source>
</evidence>
<evidence type="ECO:0000313" key="11">
    <source>
        <dbReference type="Proteomes" id="UP000827889"/>
    </source>
</evidence>
<name>A0A8B8NL52_9MYRT</name>
<feature type="region of interest" description="Disordered" evidence="10">
    <location>
        <begin position="26"/>
        <end position="58"/>
    </location>
</feature>
<dbReference type="GO" id="GO:0005576">
    <property type="term" value="C:extracellular region"/>
    <property type="evidence" value="ECO:0007669"/>
    <property type="project" value="UniProtKB-SubCell"/>
</dbReference>
<gene>
    <name evidence="12" type="primary">LOC115735636</name>
</gene>
<feature type="chain" id="PRO_5034746263" description="Phytosulfokine" evidence="9">
    <location>
        <begin position="26"/>
        <end position="84"/>
    </location>
</feature>
<dbReference type="GO" id="GO:0008283">
    <property type="term" value="P:cell population proliferation"/>
    <property type="evidence" value="ECO:0007669"/>
    <property type="project" value="UniProtKB-UniRule"/>
</dbReference>
<dbReference type="KEGG" id="rarg:115735636"/>
<keyword evidence="8 9" id="KW-0339">Growth factor</keyword>
<dbReference type="PANTHER" id="PTHR33285:SF57">
    <property type="entry name" value="PHYTOSULFOKINES 1"/>
    <property type="match status" value="1"/>
</dbReference>
<proteinExistence type="inferred from homology"/>
<protein>
    <recommendedName>
        <fullName evidence="9">Phytosulfokine</fullName>
    </recommendedName>
    <component>
        <recommendedName>
            <fullName evidence="9">Phytosulfokine-alpha</fullName>
            <shortName evidence="9">PSK-alpha</shortName>
            <shortName evidence="9">Phytosulfokine-a</shortName>
        </recommendedName>
    </component>
    <component>
        <recommendedName>
            <fullName evidence="9">Phytosulfokine-beta</fullName>
            <shortName evidence="9">PSK-beta</shortName>
            <shortName evidence="9">Phytosulfokine-b</shortName>
        </recommendedName>
    </component>
</protein>
<evidence type="ECO:0000256" key="6">
    <source>
        <dbReference type="ARBA" id="ARBA00022729"/>
    </source>
</evidence>
<dbReference type="InterPro" id="IPR009438">
    <property type="entry name" value="Phytosulfokine"/>
</dbReference>
<feature type="compositionally biased region" description="Basic and acidic residues" evidence="10">
    <location>
        <begin position="41"/>
        <end position="52"/>
    </location>
</feature>
<evidence type="ECO:0000256" key="5">
    <source>
        <dbReference type="ARBA" id="ARBA00022641"/>
    </source>
</evidence>
<dbReference type="GeneID" id="115735636"/>
<comment type="function">
    <text evidence="9">Promotes plant cell differentiation, organogenesis and somatic embryogenesis as well as cell proliferation.</text>
</comment>
<evidence type="ECO:0000256" key="4">
    <source>
        <dbReference type="ARBA" id="ARBA00022525"/>
    </source>
</evidence>
<sequence>MMKASRVVIVFSLLTLLLISNVSRAARPAPAGGDASGTRPEGVDREAEKVEAEQSCEGVGEDECLMRRTLEAHLDYIYTQKQKP</sequence>
<dbReference type="RefSeq" id="XP_030522854.1">
    <property type="nucleotide sequence ID" value="XM_030666994.2"/>
</dbReference>
<comment type="subcellular location">
    <subcellularLocation>
        <location evidence="1 9">Secreted</location>
    </subcellularLocation>
</comment>
<keyword evidence="11" id="KW-1185">Reference proteome</keyword>
<keyword evidence="7 9" id="KW-0221">Differentiation</keyword>
<evidence type="ECO:0000256" key="3">
    <source>
        <dbReference type="ARBA" id="ARBA00022473"/>
    </source>
</evidence>